<comment type="caution">
    <text evidence="4">The sequence shown here is derived from an EMBL/GenBank/DDBJ whole genome shotgun (WGS) entry which is preliminary data.</text>
</comment>
<keyword evidence="1" id="KW-0472">Membrane</keyword>
<keyword evidence="1" id="KW-1133">Transmembrane helix</keyword>
<reference evidence="4 5" key="1">
    <citation type="submission" date="2016-07" db="EMBL/GenBank/DDBJ databases">
        <title>Draft Genome Sequence of Bifidobacterium adolescentis strain Km 4.</title>
        <authorList>
            <person name="Danilenko V.N."/>
        </authorList>
    </citation>
    <scope>NUCLEOTIDE SEQUENCE [LARGE SCALE GENOMIC DNA]</scope>
    <source>
        <strain evidence="4 5">Km 4</strain>
    </source>
</reference>
<accession>A0A1E7XXW0</accession>
<dbReference type="Proteomes" id="UP000175684">
    <property type="component" value="Unassembled WGS sequence"/>
</dbReference>
<keyword evidence="1" id="KW-0812">Transmembrane</keyword>
<keyword evidence="2" id="KW-0732">Signal</keyword>
<proteinExistence type="predicted"/>
<feature type="domain" description="SpaA-like prealbumin fold" evidence="3">
    <location>
        <begin position="372"/>
        <end position="474"/>
    </location>
</feature>
<dbReference type="RefSeq" id="WP_070123048.1">
    <property type="nucleotide sequence ID" value="NZ_MAXD01000014.1"/>
</dbReference>
<protein>
    <recommendedName>
        <fullName evidence="3">SpaA-like prealbumin fold domain-containing protein</fullName>
    </recommendedName>
</protein>
<dbReference type="OrthoDB" id="3229754at2"/>
<organism evidence="4 5">
    <name type="scientific">Bifidobacterium adolescentis</name>
    <dbReference type="NCBI Taxonomy" id="1680"/>
    <lineage>
        <taxon>Bacteria</taxon>
        <taxon>Bacillati</taxon>
        <taxon>Actinomycetota</taxon>
        <taxon>Actinomycetes</taxon>
        <taxon>Bifidobacteriales</taxon>
        <taxon>Bifidobacteriaceae</taxon>
        <taxon>Bifidobacterium</taxon>
    </lineage>
</organism>
<evidence type="ECO:0000256" key="1">
    <source>
        <dbReference type="SAM" id="Phobius"/>
    </source>
</evidence>
<gene>
    <name evidence="4" type="ORF">BBK15_09830</name>
</gene>
<feature type="transmembrane region" description="Helical" evidence="1">
    <location>
        <begin position="516"/>
        <end position="538"/>
    </location>
</feature>
<dbReference type="Gene3D" id="2.60.40.10">
    <property type="entry name" value="Immunoglobulins"/>
    <property type="match status" value="1"/>
</dbReference>
<dbReference type="AlphaFoldDB" id="A0A1E7XXW0"/>
<dbReference type="EMBL" id="MAXD01000014">
    <property type="protein sequence ID" value="OFA33675.1"/>
    <property type="molecule type" value="Genomic_DNA"/>
</dbReference>
<feature type="chain" id="PRO_5009208532" description="SpaA-like prealbumin fold domain-containing protein" evidence="2">
    <location>
        <begin position="32"/>
        <end position="549"/>
    </location>
</feature>
<dbReference type="Gene3D" id="2.60.40.740">
    <property type="match status" value="1"/>
</dbReference>
<evidence type="ECO:0000256" key="2">
    <source>
        <dbReference type="SAM" id="SignalP"/>
    </source>
</evidence>
<dbReference type="InterPro" id="IPR041033">
    <property type="entry name" value="SpaA_PFL_dom_1"/>
</dbReference>
<evidence type="ECO:0000313" key="5">
    <source>
        <dbReference type="Proteomes" id="UP000175684"/>
    </source>
</evidence>
<name>A0A1E7XXW0_BIFAD</name>
<dbReference type="InterPro" id="IPR026466">
    <property type="entry name" value="Fim_isopep_form_D2_dom"/>
</dbReference>
<feature type="signal peptide" evidence="2">
    <location>
        <begin position="1"/>
        <end position="31"/>
    </location>
</feature>
<evidence type="ECO:0000259" key="3">
    <source>
        <dbReference type="Pfam" id="PF17802"/>
    </source>
</evidence>
<dbReference type="InterPro" id="IPR013783">
    <property type="entry name" value="Ig-like_fold"/>
</dbReference>
<dbReference type="Pfam" id="PF17802">
    <property type="entry name" value="SpaA"/>
    <property type="match status" value="1"/>
</dbReference>
<dbReference type="GO" id="GO:0005975">
    <property type="term" value="P:carbohydrate metabolic process"/>
    <property type="evidence" value="ECO:0007669"/>
    <property type="project" value="UniProtKB-ARBA"/>
</dbReference>
<sequence>MVSHVNVKRLAAMCAAAASLSTFGLASSAMAVETPTTADTATASITLKAAQGNTLTGHTFDFYRLGSYGDITAGTTGTDVKSLTVNKIDDASDKWIAAANAKAGITDLQGFDAAGDLAHATGDKNRQSPTDAKQTMLREAAKRLADTVAKSGVKAAKTVGGSGSTLTVAGLDNGLYLVVDSNGSPMIVGTPVQGTKTLNGITLGNLTIKSKTVSIDKKVARDRGHKSDFIDSKAGNTETSASWNVGDTVDFLYTFTMPNKQNTGEVQVVDVMDGLKLEGAPVFKVGQTAITPANVANAQDDRGFTATFGRAVIDANENKIVTVIYKATVTDATRAKQASNTATIKATFLDGKTAEAKSVDSPDTATVSAYDLNIHKTNLDGKQNLKGAGFKIQAKNGDNAGKWMAQTGTAWKYVDTQGEATQFLTDGDNGQVNIAGLGAGDYYVEETKIPDGMTSLVTVKFNMHISGGGVVTVDTNAVGDPGNLLGGVEKDKDDASYTITVRNIDALTELPQTGGLLGNTMIGVVVIAMAGGVAYLTVRSKQRREAHAL</sequence>
<evidence type="ECO:0000313" key="4">
    <source>
        <dbReference type="EMBL" id="OFA33675.1"/>
    </source>
</evidence>
<dbReference type="NCBIfam" id="TIGR04226">
    <property type="entry name" value="RrgB_K2N_iso_D2"/>
    <property type="match status" value="1"/>
</dbReference>